<evidence type="ECO:0000313" key="2">
    <source>
        <dbReference type="EMBL" id="KAJ9590476.1"/>
    </source>
</evidence>
<dbReference type="EMBL" id="JASPKZ010004214">
    <property type="protein sequence ID" value="KAJ9590476.1"/>
    <property type="molecule type" value="Genomic_DNA"/>
</dbReference>
<accession>A0AAD8A1Y5</accession>
<dbReference type="InterPro" id="IPR000409">
    <property type="entry name" value="BEACH_dom"/>
</dbReference>
<dbReference type="PROSITE" id="PS50197">
    <property type="entry name" value="BEACH"/>
    <property type="match status" value="1"/>
</dbReference>
<dbReference type="Gene3D" id="1.10.1540.10">
    <property type="entry name" value="BEACH domain"/>
    <property type="match status" value="1"/>
</dbReference>
<evidence type="ECO:0000313" key="3">
    <source>
        <dbReference type="Proteomes" id="UP001233999"/>
    </source>
</evidence>
<dbReference type="InterPro" id="IPR036372">
    <property type="entry name" value="BEACH_dom_sf"/>
</dbReference>
<dbReference type="GO" id="GO:0005739">
    <property type="term" value="C:mitochondrion"/>
    <property type="evidence" value="ECO:0007669"/>
    <property type="project" value="TreeGrafter"/>
</dbReference>
<dbReference type="SUPFAM" id="SSF56112">
    <property type="entry name" value="Protein kinase-like (PK-like)"/>
    <property type="match status" value="1"/>
</dbReference>
<feature type="domain" description="BEACH" evidence="1">
    <location>
        <begin position="318"/>
        <end position="545"/>
    </location>
</feature>
<dbReference type="PANTHER" id="PTHR44662:SF1">
    <property type="entry name" value="WD REPEAT-CONTAINING PROTEIN 81"/>
    <property type="match status" value="1"/>
</dbReference>
<dbReference type="Pfam" id="PF02138">
    <property type="entry name" value="Beach"/>
    <property type="match status" value="1"/>
</dbReference>
<keyword evidence="3" id="KW-1185">Reference proteome</keyword>
<organism evidence="2 3">
    <name type="scientific">Diploptera punctata</name>
    <name type="common">Pacific beetle cockroach</name>
    <dbReference type="NCBI Taxonomy" id="6984"/>
    <lineage>
        <taxon>Eukaryota</taxon>
        <taxon>Metazoa</taxon>
        <taxon>Ecdysozoa</taxon>
        <taxon>Arthropoda</taxon>
        <taxon>Hexapoda</taxon>
        <taxon>Insecta</taxon>
        <taxon>Pterygota</taxon>
        <taxon>Neoptera</taxon>
        <taxon>Polyneoptera</taxon>
        <taxon>Dictyoptera</taxon>
        <taxon>Blattodea</taxon>
        <taxon>Blaberoidea</taxon>
        <taxon>Blaberidae</taxon>
        <taxon>Diplopterinae</taxon>
        <taxon>Diploptera</taxon>
    </lineage>
</organism>
<dbReference type="PANTHER" id="PTHR44662">
    <property type="entry name" value="WD REPEAT-CONTAINING PROTEIN 81"/>
    <property type="match status" value="1"/>
</dbReference>
<protein>
    <recommendedName>
        <fullName evidence="1">BEACH domain-containing protein</fullName>
    </recommendedName>
</protein>
<name>A0AAD8A1Y5_DIPPU</name>
<dbReference type="GO" id="GO:0035973">
    <property type="term" value="P:aggrephagy"/>
    <property type="evidence" value="ECO:0007669"/>
    <property type="project" value="TreeGrafter"/>
</dbReference>
<dbReference type="InterPro" id="IPR052651">
    <property type="entry name" value="WDR81"/>
</dbReference>
<dbReference type="AlphaFoldDB" id="A0AAD8A1Y5"/>
<dbReference type="CDD" id="cd06071">
    <property type="entry name" value="Beach"/>
    <property type="match status" value="1"/>
</dbReference>
<evidence type="ECO:0000259" key="1">
    <source>
        <dbReference type="PROSITE" id="PS50197"/>
    </source>
</evidence>
<reference evidence="2" key="2">
    <citation type="submission" date="2023-05" db="EMBL/GenBank/DDBJ databases">
        <authorList>
            <person name="Fouks B."/>
        </authorList>
    </citation>
    <scope>NUCLEOTIDE SEQUENCE</scope>
    <source>
        <strain evidence="2">Stay&amp;Tobe</strain>
        <tissue evidence="2">Testes</tissue>
    </source>
</reference>
<sequence length="545" mass="62886">MDTFNIAAHELGIPSKYIKLTAKDRVVIVVHKTWIRSLLKNQQIPEFIYHDSLSEDEVAAYLHQDEDFGSTWLKLYVKVVRKQSKKVIPLPRARTVTSKSEPDLSFAQLLHYVSQTNHKNLWKEAFKKYLCDAVSAEGKGNPKINLVKYDTVMRDIISRTYGCPIICMNCSTAGETGMADNKLKSYEVHSNILPAVCALEMNSYFLILHQPYIPHTLQDCVTFSPAMLGTSYAKPLFIIYQLLQAMRTMHDRGLVLGDVTLNDILIKENLWVQILPQLEDNIHDKPKTEKRKNSMIFKEITQSKHEEEDNDDIDDEENLMWSRVDLEELCKMWVYGQISNFDYLTALNHMAGRRYGDPTCHHVMPWVTDFSSQTGGNWRDLSRSKFRLNKGDHQLDLTYDTTAGTSQVPHHVSDILSEITYYVYLSRRTPRSILCKYVRTNWVPAEYPSSIQRLQEWTPDECIPEFYTDPTVFESIHDDLPDLEIPNWASSTQDFIDKHRKALESVHVSERLHHWIDLTFGYKLSGSAAVKSKNVCLQLVDSTQA</sequence>
<dbReference type="GO" id="GO:0035014">
    <property type="term" value="F:phosphatidylinositol 3-kinase regulator activity"/>
    <property type="evidence" value="ECO:0007669"/>
    <property type="project" value="TreeGrafter"/>
</dbReference>
<dbReference type="InterPro" id="IPR011009">
    <property type="entry name" value="Kinase-like_dom_sf"/>
</dbReference>
<dbReference type="SMART" id="SM01026">
    <property type="entry name" value="Beach"/>
    <property type="match status" value="1"/>
</dbReference>
<dbReference type="Proteomes" id="UP001233999">
    <property type="component" value="Unassembled WGS sequence"/>
</dbReference>
<gene>
    <name evidence="2" type="ORF">L9F63_016507</name>
</gene>
<dbReference type="SUPFAM" id="SSF81837">
    <property type="entry name" value="BEACH domain"/>
    <property type="match status" value="1"/>
</dbReference>
<comment type="caution">
    <text evidence="2">The sequence shown here is derived from an EMBL/GenBank/DDBJ whole genome shotgun (WGS) entry which is preliminary data.</text>
</comment>
<reference evidence="2" key="1">
    <citation type="journal article" date="2023" name="IScience">
        <title>Live-bearing cockroach genome reveals convergent evolutionary mechanisms linked to viviparity in insects and beyond.</title>
        <authorList>
            <person name="Fouks B."/>
            <person name="Harrison M.C."/>
            <person name="Mikhailova A.A."/>
            <person name="Marchal E."/>
            <person name="English S."/>
            <person name="Carruthers M."/>
            <person name="Jennings E.C."/>
            <person name="Chiamaka E.L."/>
            <person name="Frigard R.A."/>
            <person name="Pippel M."/>
            <person name="Attardo G.M."/>
            <person name="Benoit J.B."/>
            <person name="Bornberg-Bauer E."/>
            <person name="Tobe S.S."/>
        </authorList>
    </citation>
    <scope>NUCLEOTIDE SEQUENCE</scope>
    <source>
        <strain evidence="2">Stay&amp;Tobe</strain>
    </source>
</reference>
<proteinExistence type="predicted"/>